<dbReference type="EMBL" id="QGHF01000001">
    <property type="protein sequence ID" value="PWL00859.1"/>
    <property type="molecule type" value="Genomic_DNA"/>
</dbReference>
<organism evidence="1 2">
    <name type="scientific">Pantoea allii</name>
    <dbReference type="NCBI Taxonomy" id="574096"/>
    <lineage>
        <taxon>Bacteria</taxon>
        <taxon>Pseudomonadati</taxon>
        <taxon>Pseudomonadota</taxon>
        <taxon>Gammaproteobacteria</taxon>
        <taxon>Enterobacterales</taxon>
        <taxon>Erwiniaceae</taxon>
        <taxon>Pantoea</taxon>
    </lineage>
</organism>
<dbReference type="STRING" id="574096.HA38_17050"/>
<comment type="caution">
    <text evidence="1">The sequence shown here is derived from an EMBL/GenBank/DDBJ whole genome shotgun (WGS) entry which is preliminary data.</text>
</comment>
<reference evidence="1 2" key="1">
    <citation type="submission" date="2018-05" db="EMBL/GenBank/DDBJ databases">
        <title>Genomic Encyclopedia of Type Strains, Phase IV (KMG-V): Genome sequencing to study the core and pangenomes of soil and plant-associated prokaryotes.</title>
        <authorList>
            <person name="Whitman W."/>
        </authorList>
    </citation>
    <scope>NUCLEOTIDE SEQUENCE [LARGE SCALE GENOMIC DNA]</scope>
    <source>
        <strain evidence="1 2">PNA 200-10</strain>
    </source>
</reference>
<dbReference type="Proteomes" id="UP000245981">
    <property type="component" value="Unassembled WGS sequence"/>
</dbReference>
<protein>
    <submittedName>
        <fullName evidence="1">Uncharacterized protein</fullName>
    </submittedName>
</protein>
<dbReference type="AlphaFoldDB" id="A0A2V2BNB8"/>
<sequence length="45" mass="5228">MARNAGKVKVSPPKVNRYQQKVTENVILVASPFQEHNDENRRIQH</sequence>
<accession>A0A2V2BNB8</accession>
<gene>
    <name evidence="1" type="ORF">C7431_101671</name>
</gene>
<evidence type="ECO:0000313" key="2">
    <source>
        <dbReference type="Proteomes" id="UP000245981"/>
    </source>
</evidence>
<evidence type="ECO:0000313" key="1">
    <source>
        <dbReference type="EMBL" id="PWL00859.1"/>
    </source>
</evidence>
<name>A0A2V2BNB8_9GAMM</name>
<proteinExistence type="predicted"/>